<evidence type="ECO:0000313" key="1">
    <source>
        <dbReference type="EMBL" id="GIY16694.1"/>
    </source>
</evidence>
<reference evidence="1 2" key="1">
    <citation type="submission" date="2021-06" db="EMBL/GenBank/DDBJ databases">
        <title>Caerostris extrusa draft genome.</title>
        <authorList>
            <person name="Kono N."/>
            <person name="Arakawa K."/>
        </authorList>
    </citation>
    <scope>NUCLEOTIDE SEQUENCE [LARGE SCALE GENOMIC DNA]</scope>
</reference>
<dbReference type="AlphaFoldDB" id="A0AAV4R6M2"/>
<protein>
    <submittedName>
        <fullName evidence="1">Uncharacterized protein</fullName>
    </submittedName>
</protein>
<organism evidence="1 2">
    <name type="scientific">Caerostris extrusa</name>
    <name type="common">Bark spider</name>
    <name type="synonym">Caerostris bankana</name>
    <dbReference type="NCBI Taxonomy" id="172846"/>
    <lineage>
        <taxon>Eukaryota</taxon>
        <taxon>Metazoa</taxon>
        <taxon>Ecdysozoa</taxon>
        <taxon>Arthropoda</taxon>
        <taxon>Chelicerata</taxon>
        <taxon>Arachnida</taxon>
        <taxon>Araneae</taxon>
        <taxon>Araneomorphae</taxon>
        <taxon>Entelegynae</taxon>
        <taxon>Araneoidea</taxon>
        <taxon>Araneidae</taxon>
        <taxon>Caerostris</taxon>
    </lineage>
</organism>
<proteinExistence type="predicted"/>
<keyword evidence="2" id="KW-1185">Reference proteome</keyword>
<accession>A0AAV4R6M2</accession>
<dbReference type="EMBL" id="BPLR01007401">
    <property type="protein sequence ID" value="GIY16694.1"/>
    <property type="molecule type" value="Genomic_DNA"/>
</dbReference>
<dbReference type="Proteomes" id="UP001054945">
    <property type="component" value="Unassembled WGS sequence"/>
</dbReference>
<sequence length="79" mass="8865">MEADEVWRINGVESTTGGHVLGREVRRVFRVTRRLADVGFRMCYSEVLIAGFPPFGGSCWSNECNSSHHFNMSEGHSFG</sequence>
<gene>
    <name evidence="1" type="ORF">CEXT_114461</name>
</gene>
<comment type="caution">
    <text evidence="1">The sequence shown here is derived from an EMBL/GenBank/DDBJ whole genome shotgun (WGS) entry which is preliminary data.</text>
</comment>
<evidence type="ECO:0000313" key="2">
    <source>
        <dbReference type="Proteomes" id="UP001054945"/>
    </source>
</evidence>
<name>A0AAV4R6M2_CAEEX</name>